<dbReference type="EMBL" id="JASPKY010000060">
    <property type="protein sequence ID" value="KAK9744260.1"/>
    <property type="molecule type" value="Genomic_DNA"/>
</dbReference>
<keyword evidence="2" id="KW-1185">Reference proteome</keyword>
<name>A0AAW1MDW3_POPJA</name>
<evidence type="ECO:0000313" key="2">
    <source>
        <dbReference type="Proteomes" id="UP001458880"/>
    </source>
</evidence>
<organism evidence="1 2">
    <name type="scientific">Popillia japonica</name>
    <name type="common">Japanese beetle</name>
    <dbReference type="NCBI Taxonomy" id="7064"/>
    <lineage>
        <taxon>Eukaryota</taxon>
        <taxon>Metazoa</taxon>
        <taxon>Ecdysozoa</taxon>
        <taxon>Arthropoda</taxon>
        <taxon>Hexapoda</taxon>
        <taxon>Insecta</taxon>
        <taxon>Pterygota</taxon>
        <taxon>Neoptera</taxon>
        <taxon>Endopterygota</taxon>
        <taxon>Coleoptera</taxon>
        <taxon>Polyphaga</taxon>
        <taxon>Scarabaeiformia</taxon>
        <taxon>Scarabaeidae</taxon>
        <taxon>Rutelinae</taxon>
        <taxon>Popillia</taxon>
    </lineage>
</organism>
<proteinExistence type="predicted"/>
<reference evidence="1 2" key="1">
    <citation type="journal article" date="2024" name="BMC Genomics">
        <title>De novo assembly and annotation of Popillia japonica's genome with initial clues to its potential as an invasive pest.</title>
        <authorList>
            <person name="Cucini C."/>
            <person name="Boschi S."/>
            <person name="Funari R."/>
            <person name="Cardaioli E."/>
            <person name="Iannotti N."/>
            <person name="Marturano G."/>
            <person name="Paoli F."/>
            <person name="Bruttini M."/>
            <person name="Carapelli A."/>
            <person name="Frati F."/>
            <person name="Nardi F."/>
        </authorList>
    </citation>
    <scope>NUCLEOTIDE SEQUENCE [LARGE SCALE GENOMIC DNA]</scope>
    <source>
        <strain evidence="1">DMR45628</strain>
    </source>
</reference>
<comment type="caution">
    <text evidence="1">The sequence shown here is derived from an EMBL/GenBank/DDBJ whole genome shotgun (WGS) entry which is preliminary data.</text>
</comment>
<dbReference type="AlphaFoldDB" id="A0AAW1MDW3"/>
<sequence>METPTAADIGNTALKPQPNGAIDALVTLLNAILNCRPLRFIWRRTDVVMIPNCLRELCRGLHGCRIHSSDILKTQTPGPPGLKEPDMADKKVKVALVPNEAFNKCNLLACFP</sequence>
<evidence type="ECO:0000313" key="1">
    <source>
        <dbReference type="EMBL" id="KAK9744260.1"/>
    </source>
</evidence>
<dbReference type="Proteomes" id="UP001458880">
    <property type="component" value="Unassembled WGS sequence"/>
</dbReference>
<gene>
    <name evidence="1" type="ORF">QE152_g7926</name>
</gene>
<accession>A0AAW1MDW3</accession>
<protein>
    <submittedName>
        <fullName evidence="1">Uncharacterized protein</fullName>
    </submittedName>
</protein>